<dbReference type="GO" id="GO:0006139">
    <property type="term" value="P:nucleobase-containing compound metabolic process"/>
    <property type="evidence" value="ECO:0007669"/>
    <property type="project" value="InterPro"/>
</dbReference>
<feature type="domain" description="Helicase ATP-binding" evidence="5">
    <location>
        <begin position="90"/>
        <end position="378"/>
    </location>
</feature>
<accession>A0A239K002</accession>
<proteinExistence type="inferred from homology"/>
<evidence type="ECO:0000256" key="2">
    <source>
        <dbReference type="ARBA" id="ARBA00022801"/>
    </source>
</evidence>
<organism evidence="6 7">
    <name type="scientific">Anaerovirgula multivorans</name>
    <dbReference type="NCBI Taxonomy" id="312168"/>
    <lineage>
        <taxon>Bacteria</taxon>
        <taxon>Bacillati</taxon>
        <taxon>Bacillota</taxon>
        <taxon>Clostridia</taxon>
        <taxon>Peptostreptococcales</taxon>
        <taxon>Natronincolaceae</taxon>
        <taxon>Anaerovirgula</taxon>
    </lineage>
</organism>
<dbReference type="GO" id="GO:0003678">
    <property type="term" value="F:DNA helicase activity"/>
    <property type="evidence" value="ECO:0007669"/>
    <property type="project" value="TreeGrafter"/>
</dbReference>
<evidence type="ECO:0000313" key="7">
    <source>
        <dbReference type="Proteomes" id="UP000198304"/>
    </source>
</evidence>
<evidence type="ECO:0000256" key="1">
    <source>
        <dbReference type="ARBA" id="ARBA00022741"/>
    </source>
</evidence>
<dbReference type="Proteomes" id="UP000198304">
    <property type="component" value="Unassembled WGS sequence"/>
</dbReference>
<keyword evidence="2" id="KW-0378">Hydrolase</keyword>
<evidence type="ECO:0000313" key="6">
    <source>
        <dbReference type="EMBL" id="SNT11350.1"/>
    </source>
</evidence>
<dbReference type="GO" id="GO:0005524">
    <property type="term" value="F:ATP binding"/>
    <property type="evidence" value="ECO:0007669"/>
    <property type="project" value="UniProtKB-KW"/>
</dbReference>
<dbReference type="Pfam" id="PF13307">
    <property type="entry name" value="Helicase_C_2"/>
    <property type="match status" value="1"/>
</dbReference>
<keyword evidence="1" id="KW-0547">Nucleotide-binding</keyword>
<dbReference type="EMBL" id="FZOJ01000041">
    <property type="protein sequence ID" value="SNT11350.1"/>
    <property type="molecule type" value="Genomic_DNA"/>
</dbReference>
<dbReference type="SUPFAM" id="SSF52540">
    <property type="entry name" value="P-loop containing nucleoside triphosphate hydrolases"/>
    <property type="match status" value="2"/>
</dbReference>
<keyword evidence="3" id="KW-0067">ATP-binding</keyword>
<dbReference type="InterPro" id="IPR014013">
    <property type="entry name" value="Helic_SF1/SF2_ATP-bd_DinG/Rad3"/>
</dbReference>
<comment type="similarity">
    <text evidence="4">Belongs to the helicase family. DinG subfamily.</text>
</comment>
<protein>
    <submittedName>
        <fullName evidence="6">ATP-dependent DNA helicase DinG</fullName>
    </submittedName>
</protein>
<keyword evidence="6" id="KW-0347">Helicase</keyword>
<dbReference type="InterPro" id="IPR045028">
    <property type="entry name" value="DinG/Rad3-like"/>
</dbReference>
<keyword evidence="7" id="KW-1185">Reference proteome</keyword>
<dbReference type="InterPro" id="IPR027417">
    <property type="entry name" value="P-loop_NTPase"/>
</dbReference>
<name>A0A239K002_9FIRM</name>
<dbReference type="PANTHER" id="PTHR11472">
    <property type="entry name" value="DNA REPAIR DEAD HELICASE RAD3/XP-D SUBFAMILY MEMBER"/>
    <property type="match status" value="1"/>
</dbReference>
<gene>
    <name evidence="6" type="ORF">SAMN05446037_104122</name>
</gene>
<dbReference type="OrthoDB" id="9803913at2"/>
<evidence type="ECO:0000256" key="4">
    <source>
        <dbReference type="ARBA" id="ARBA00038058"/>
    </source>
</evidence>
<dbReference type="AlphaFoldDB" id="A0A239K002"/>
<dbReference type="GO" id="GO:0003676">
    <property type="term" value="F:nucleic acid binding"/>
    <property type="evidence" value="ECO:0007669"/>
    <property type="project" value="InterPro"/>
</dbReference>
<evidence type="ECO:0000259" key="5">
    <source>
        <dbReference type="PROSITE" id="PS51193"/>
    </source>
</evidence>
<dbReference type="InterPro" id="IPR006555">
    <property type="entry name" value="ATP-dep_Helicase_C"/>
</dbReference>
<dbReference type="PANTHER" id="PTHR11472:SF34">
    <property type="entry name" value="REGULATOR OF TELOMERE ELONGATION HELICASE 1"/>
    <property type="match status" value="1"/>
</dbReference>
<reference evidence="6 7" key="1">
    <citation type="submission" date="2017-06" db="EMBL/GenBank/DDBJ databases">
        <authorList>
            <person name="Kim H.J."/>
            <person name="Triplett B.A."/>
        </authorList>
    </citation>
    <scope>NUCLEOTIDE SEQUENCE [LARGE SCALE GENOMIC DNA]</scope>
    <source>
        <strain evidence="6 7">SCA</strain>
    </source>
</reference>
<sequence length="590" mass="67897">MMIKKKELVHVDAEGVLMIKDCILIQQFTGKTYTYRAVNHLNGKQQYLFYKKSPVTKENHGDIAGQMMVLPFFNVDYPKDGPAMVEHIFRKVFPSYGYTVRDEQINLAKHMYETLCNGKISLSDVPVGLGKTHAYLVATIVYKLFHKTESLKPVIISTSSIELQRAVMKDYIPEISKMLMAHGIINSPVTCVLRKGKENYLCDHRLNDYVSTLDPDKKKNSEYLALTELVESQEIDLDEVKGISNYDKRKICVNNNSCMTCKKQSRCRYQKYMKQAKRIGYDFQICNHNYFLADVLRRKRGLSALFPDYTHAIIDEAHKLKDAANQMYGTSVRQDEDTEKYKTIITQRARVFLNRVVVNLEEILRLLPEKDRKLVADIKRNIRQMKIFNCSDIIYWLEEPFSKGQTTLASVPITLSKELGQDLWTNDISFLLTSETIAVDRDFNYAKNELGMKQVHKDRIIEISKGTPFNFKENCLLYVAENMEYPDYDNPKYIASITDEAERLIRTSNGHALVLFTSDKPLRLVYQNLNERITDIPLFQMTRGRSDALNAFRASGKGVLFATGSMWEGVNIPGGYLISFNYCKITISNA</sequence>
<dbReference type="Gene3D" id="3.40.50.300">
    <property type="entry name" value="P-loop containing nucleotide triphosphate hydrolases"/>
    <property type="match status" value="2"/>
</dbReference>
<dbReference type="GO" id="GO:0016818">
    <property type="term" value="F:hydrolase activity, acting on acid anhydrides, in phosphorus-containing anhydrides"/>
    <property type="evidence" value="ECO:0007669"/>
    <property type="project" value="InterPro"/>
</dbReference>
<dbReference type="PROSITE" id="PS51193">
    <property type="entry name" value="HELICASE_ATP_BIND_2"/>
    <property type="match status" value="1"/>
</dbReference>
<evidence type="ECO:0000256" key="3">
    <source>
        <dbReference type="ARBA" id="ARBA00022840"/>
    </source>
</evidence>